<dbReference type="GeneID" id="84208350"/>
<dbReference type="AlphaFoldDB" id="N8YEB3"/>
<reference evidence="1 2" key="1">
    <citation type="submission" date="2013-02" db="EMBL/GenBank/DDBJ databases">
        <title>The Genome Sequence of Acinetobacter gerneri CIP 107464.</title>
        <authorList>
            <consortium name="The Broad Institute Genome Sequencing Platform"/>
            <consortium name="The Broad Institute Genome Sequencing Center for Infectious Disease"/>
            <person name="Cerqueira G."/>
            <person name="Feldgarden M."/>
            <person name="Courvalin P."/>
            <person name="Perichon B."/>
            <person name="Grillot-Courvalin C."/>
            <person name="Clermont D."/>
            <person name="Rocha E."/>
            <person name="Yoon E.-J."/>
            <person name="Nemec A."/>
            <person name="Walker B."/>
            <person name="Young S.K."/>
            <person name="Zeng Q."/>
            <person name="Gargeya S."/>
            <person name="Fitzgerald M."/>
            <person name="Haas B."/>
            <person name="Abouelleil A."/>
            <person name="Alvarado L."/>
            <person name="Arachchi H.M."/>
            <person name="Berlin A.M."/>
            <person name="Chapman S.B."/>
            <person name="Dewar J."/>
            <person name="Goldberg J."/>
            <person name="Griggs A."/>
            <person name="Gujja S."/>
            <person name="Hansen M."/>
            <person name="Howarth C."/>
            <person name="Imamovic A."/>
            <person name="Larimer J."/>
            <person name="McCowan C."/>
            <person name="Murphy C."/>
            <person name="Neiman D."/>
            <person name="Pearson M."/>
            <person name="Priest M."/>
            <person name="Roberts A."/>
            <person name="Saif S."/>
            <person name="Shea T."/>
            <person name="Sisk P."/>
            <person name="Sykes S."/>
            <person name="Wortman J."/>
            <person name="Nusbaum C."/>
            <person name="Birren B."/>
        </authorList>
    </citation>
    <scope>NUCLEOTIDE SEQUENCE [LARGE SCALE GENOMIC DNA]</scope>
    <source>
        <strain evidence="1 2">CIP 107464</strain>
    </source>
</reference>
<evidence type="ECO:0000313" key="2">
    <source>
        <dbReference type="Proteomes" id="UP000013117"/>
    </source>
</evidence>
<dbReference type="HOGENOM" id="CLU_1559601_0_0_6"/>
<sequence length="174" mass="20267">MKLKNRICIFAIIIGITISAKVLFSKNNGTQINISFDDKIKKEDVVIILNTYGYIIKGDEPSIYIGETEKYTPLYKNAKIQEYKDSDINKYSDYYIYAQYKNKYAKMKYTNPLVMGSNETKIHIFINSLNEIEYLSSSTVIPSTQTIADNSFQEIEKFKENKHDLKMFSYLNKL</sequence>
<evidence type="ECO:0000313" key="1">
    <source>
        <dbReference type="EMBL" id="ENV34966.1"/>
    </source>
</evidence>
<dbReference type="STRING" id="202952.GCA_000747725_03634"/>
<dbReference type="EMBL" id="APPN01000051">
    <property type="protein sequence ID" value="ENV34966.1"/>
    <property type="molecule type" value="Genomic_DNA"/>
</dbReference>
<dbReference type="RefSeq" id="WP_004857464.1">
    <property type="nucleotide sequence ID" value="NZ_ASYY01000085.1"/>
</dbReference>
<gene>
    <name evidence="1" type="ORF">F960_00937</name>
</gene>
<protein>
    <submittedName>
        <fullName evidence="1">Uncharacterized protein</fullName>
    </submittedName>
</protein>
<dbReference type="Proteomes" id="UP000013117">
    <property type="component" value="Unassembled WGS sequence"/>
</dbReference>
<keyword evidence="2" id="KW-1185">Reference proteome</keyword>
<comment type="caution">
    <text evidence="1">The sequence shown here is derived from an EMBL/GenBank/DDBJ whole genome shotgun (WGS) entry which is preliminary data.</text>
</comment>
<organism evidence="1 2">
    <name type="scientific">Acinetobacter gerneri DSM 14967 = CIP 107464 = MTCC 9824</name>
    <dbReference type="NCBI Taxonomy" id="1120926"/>
    <lineage>
        <taxon>Bacteria</taxon>
        <taxon>Pseudomonadati</taxon>
        <taxon>Pseudomonadota</taxon>
        <taxon>Gammaproteobacteria</taxon>
        <taxon>Moraxellales</taxon>
        <taxon>Moraxellaceae</taxon>
        <taxon>Acinetobacter</taxon>
    </lineage>
</organism>
<dbReference type="PATRIC" id="fig|1120926.3.peg.899"/>
<name>N8YEB3_9GAMM</name>
<accession>N8YEB3</accession>
<proteinExistence type="predicted"/>